<dbReference type="Pfam" id="PF00047">
    <property type="entry name" value="ig"/>
    <property type="match status" value="1"/>
</dbReference>
<dbReference type="Proteomes" id="UP001607302">
    <property type="component" value="Unassembled WGS sequence"/>
</dbReference>
<accession>A0ABD2AQA9</accession>
<dbReference type="InterPro" id="IPR013151">
    <property type="entry name" value="Immunoglobulin_dom"/>
</dbReference>
<dbReference type="PROSITE" id="PS50835">
    <property type="entry name" value="IG_LIKE"/>
    <property type="match status" value="1"/>
</dbReference>
<proteinExistence type="predicted"/>
<evidence type="ECO:0000313" key="3">
    <source>
        <dbReference type="Proteomes" id="UP001607302"/>
    </source>
</evidence>
<reference evidence="2 3" key="1">
    <citation type="journal article" date="2024" name="Ann. Entomol. Soc. Am.">
        <title>Genomic analyses of the southern and eastern yellowjacket wasps (Hymenoptera: Vespidae) reveal evolutionary signatures of social life.</title>
        <authorList>
            <person name="Catto M.A."/>
            <person name="Caine P.B."/>
            <person name="Orr S.E."/>
            <person name="Hunt B.G."/>
            <person name="Goodisman M.A.D."/>
        </authorList>
    </citation>
    <scope>NUCLEOTIDE SEQUENCE [LARGE SCALE GENOMIC DNA]</scope>
    <source>
        <strain evidence="2">233</strain>
        <tissue evidence="2">Head and thorax</tissue>
    </source>
</reference>
<dbReference type="EMBL" id="JAUDFV010000141">
    <property type="protein sequence ID" value="KAL2722817.1"/>
    <property type="molecule type" value="Genomic_DNA"/>
</dbReference>
<dbReference type="SUPFAM" id="SSF48726">
    <property type="entry name" value="Immunoglobulin"/>
    <property type="match status" value="1"/>
</dbReference>
<feature type="domain" description="Ig-like" evidence="1">
    <location>
        <begin position="1"/>
        <end position="89"/>
    </location>
</feature>
<dbReference type="InterPro" id="IPR007110">
    <property type="entry name" value="Ig-like_dom"/>
</dbReference>
<dbReference type="AlphaFoldDB" id="A0ABD2AQA9"/>
<protein>
    <submittedName>
        <fullName evidence="2">Cell wall protein DAN4-like isoform X5</fullName>
    </submittedName>
</protein>
<sequence length="179" mass="20963">MLNERQTGFQRKPICDITKIVKVSWIKHKTTQELLTVGLTTYANDARYQALHFYHGEDWSLQIKYVQGRDAGLYQCQVSTHPPQSIYVSLEVVACTLAKHWNDVQTFSSNFIDNINTDISVQYNFHFNEMEIYKKQVVETSARYVDPRKAPRLNWMNVKGRVGMNVPMKQKEFHVTIFQ</sequence>
<dbReference type="PANTHER" id="PTHR23279:SF37">
    <property type="entry name" value="DEFECTIVE PROBOSCIS EXTENSION RESPONSE 13, ISOFORM B"/>
    <property type="match status" value="1"/>
</dbReference>
<evidence type="ECO:0000259" key="1">
    <source>
        <dbReference type="PROSITE" id="PS50835"/>
    </source>
</evidence>
<dbReference type="PANTHER" id="PTHR23279">
    <property type="entry name" value="DEFECTIVE PROBOSCIS EXTENSION RESPONSE DPR -RELATED"/>
    <property type="match status" value="1"/>
</dbReference>
<organism evidence="2 3">
    <name type="scientific">Vespula squamosa</name>
    <name type="common">Southern yellow jacket</name>
    <name type="synonym">Wasp</name>
    <dbReference type="NCBI Taxonomy" id="30214"/>
    <lineage>
        <taxon>Eukaryota</taxon>
        <taxon>Metazoa</taxon>
        <taxon>Ecdysozoa</taxon>
        <taxon>Arthropoda</taxon>
        <taxon>Hexapoda</taxon>
        <taxon>Insecta</taxon>
        <taxon>Pterygota</taxon>
        <taxon>Neoptera</taxon>
        <taxon>Endopterygota</taxon>
        <taxon>Hymenoptera</taxon>
        <taxon>Apocrita</taxon>
        <taxon>Aculeata</taxon>
        <taxon>Vespoidea</taxon>
        <taxon>Vespidae</taxon>
        <taxon>Vespinae</taxon>
        <taxon>Vespula</taxon>
    </lineage>
</organism>
<dbReference type="InterPro" id="IPR037448">
    <property type="entry name" value="Zig-8"/>
</dbReference>
<comment type="caution">
    <text evidence="2">The sequence shown here is derived from an EMBL/GenBank/DDBJ whole genome shotgun (WGS) entry which is preliminary data.</text>
</comment>
<dbReference type="InterPro" id="IPR036179">
    <property type="entry name" value="Ig-like_dom_sf"/>
</dbReference>
<dbReference type="Gene3D" id="2.60.40.10">
    <property type="entry name" value="Immunoglobulins"/>
    <property type="match status" value="1"/>
</dbReference>
<keyword evidence="3" id="KW-1185">Reference proteome</keyword>
<gene>
    <name evidence="2" type="ORF">V1478_009680</name>
</gene>
<name>A0ABD2AQA9_VESSQ</name>
<dbReference type="InterPro" id="IPR013783">
    <property type="entry name" value="Ig-like_fold"/>
</dbReference>
<evidence type="ECO:0000313" key="2">
    <source>
        <dbReference type="EMBL" id="KAL2722817.1"/>
    </source>
</evidence>